<evidence type="ECO:0000256" key="2">
    <source>
        <dbReference type="ARBA" id="ARBA00022630"/>
    </source>
</evidence>
<dbReference type="SUPFAM" id="SSF51905">
    <property type="entry name" value="FAD/NAD(P)-binding domain"/>
    <property type="match status" value="1"/>
</dbReference>
<keyword evidence="7" id="KW-1185">Reference proteome</keyword>
<sequence>MTAPDADILVIGAGQAGLSAGYHLRRLGLRPEQDFLIIDHAPGPGGAWQFRWPSLTLTTVNGVHDLPGMAFAEVLRPGSEHAQAATAIPEYYARYEQRYDLRVHRPTTVRVVCDRATPSTCPTESVDGLLHAETAPGATTPPSGEPADPTPHTSAETTGPASEYGSATRYSDADADGAYRTAAARMNGHPDPNSESADAAKVSDAVEATLRVRGLINATGTWEKPFIPYYPGAETFGGRQLHAHDYRTAEEFAGRHVVVVGAGISAVQLLDEISQVTTTTWTSRTEPRWRTEEFTREAGRRAVAMVEDRVRRGLPPRSVVSVTGLPVDDRIRAARARGVLDWHPMFTRIEPDGVRWADGSFQPAEVILWATGFRSALDHLAPLRLRGPGGGITMTGRLATQVAADPRIHLLGYGPSASTIGANRAGRAAAVELTEHLGLRRV</sequence>
<dbReference type="PANTHER" id="PTHR43539:SF78">
    <property type="entry name" value="FLAVIN-CONTAINING MONOOXYGENASE"/>
    <property type="match status" value="1"/>
</dbReference>
<name>A0ABW6S221_9NOCA</name>
<keyword evidence="2" id="KW-0285">Flavoprotein</keyword>
<accession>A0ABW6S221</accession>
<feature type="region of interest" description="Disordered" evidence="5">
    <location>
        <begin position="133"/>
        <end position="169"/>
    </location>
</feature>
<reference evidence="6 7" key="1">
    <citation type="submission" date="2024-10" db="EMBL/GenBank/DDBJ databases">
        <title>The Natural Products Discovery Center: Release of the First 8490 Sequenced Strains for Exploring Actinobacteria Biosynthetic Diversity.</title>
        <authorList>
            <person name="Kalkreuter E."/>
            <person name="Kautsar S.A."/>
            <person name="Yang D."/>
            <person name="Bader C.D."/>
            <person name="Teijaro C.N."/>
            <person name="Fluegel L."/>
            <person name="Davis C.M."/>
            <person name="Simpson J.R."/>
            <person name="Lauterbach L."/>
            <person name="Steele A.D."/>
            <person name="Gui C."/>
            <person name="Meng S."/>
            <person name="Li G."/>
            <person name="Viehrig K."/>
            <person name="Ye F."/>
            <person name="Su P."/>
            <person name="Kiefer A.F."/>
            <person name="Nichols A."/>
            <person name="Cepeda A.J."/>
            <person name="Yan W."/>
            <person name="Fan B."/>
            <person name="Jiang Y."/>
            <person name="Adhikari A."/>
            <person name="Zheng C.-J."/>
            <person name="Schuster L."/>
            <person name="Cowan T.M."/>
            <person name="Smanski M.J."/>
            <person name="Chevrette M.G."/>
            <person name="De Carvalho L.P.S."/>
            <person name="Shen B."/>
        </authorList>
    </citation>
    <scope>NUCLEOTIDE SEQUENCE [LARGE SCALE GENOMIC DNA]</scope>
    <source>
        <strain evidence="6 7">NPDC002593</strain>
    </source>
</reference>
<dbReference type="InterPro" id="IPR020946">
    <property type="entry name" value="Flavin_mOase-like"/>
</dbReference>
<dbReference type="EMBL" id="JBIAQY010000005">
    <property type="protein sequence ID" value="MFF3569744.1"/>
    <property type="molecule type" value="Genomic_DNA"/>
</dbReference>
<comment type="caution">
    <text evidence="6">The sequence shown here is derived from an EMBL/GenBank/DDBJ whole genome shotgun (WGS) entry which is preliminary data.</text>
</comment>
<organism evidence="6 7">
    <name type="scientific">Nocardia jiangxiensis</name>
    <dbReference type="NCBI Taxonomy" id="282685"/>
    <lineage>
        <taxon>Bacteria</taxon>
        <taxon>Bacillati</taxon>
        <taxon>Actinomycetota</taxon>
        <taxon>Actinomycetes</taxon>
        <taxon>Mycobacteriales</taxon>
        <taxon>Nocardiaceae</taxon>
        <taxon>Nocardia</taxon>
    </lineage>
</organism>
<evidence type="ECO:0000313" key="6">
    <source>
        <dbReference type="EMBL" id="MFF3569744.1"/>
    </source>
</evidence>
<proteinExistence type="inferred from homology"/>
<evidence type="ECO:0000256" key="1">
    <source>
        <dbReference type="ARBA" id="ARBA00010139"/>
    </source>
</evidence>
<dbReference type="Gene3D" id="3.50.50.60">
    <property type="entry name" value="FAD/NAD(P)-binding domain"/>
    <property type="match status" value="2"/>
</dbReference>
<evidence type="ECO:0000313" key="7">
    <source>
        <dbReference type="Proteomes" id="UP001601992"/>
    </source>
</evidence>
<keyword evidence="3" id="KW-0274">FAD</keyword>
<evidence type="ECO:0000256" key="4">
    <source>
        <dbReference type="ARBA" id="ARBA00023002"/>
    </source>
</evidence>
<dbReference type="InterPro" id="IPR036188">
    <property type="entry name" value="FAD/NAD-bd_sf"/>
</dbReference>
<keyword evidence="4" id="KW-0560">Oxidoreductase</keyword>
<dbReference type="InterPro" id="IPR050982">
    <property type="entry name" value="Auxin_biosynth/cation_transpt"/>
</dbReference>
<gene>
    <name evidence="6" type="ORF">ACFYXQ_18385</name>
</gene>
<feature type="compositionally biased region" description="Polar residues" evidence="5">
    <location>
        <begin position="151"/>
        <end position="160"/>
    </location>
</feature>
<protein>
    <submittedName>
        <fullName evidence="6">NAD(P)-binding protein</fullName>
    </submittedName>
</protein>
<dbReference type="Proteomes" id="UP001601992">
    <property type="component" value="Unassembled WGS sequence"/>
</dbReference>
<dbReference type="PANTHER" id="PTHR43539">
    <property type="entry name" value="FLAVIN-BINDING MONOOXYGENASE-LIKE PROTEIN (AFU_ORTHOLOGUE AFUA_4G09220)"/>
    <property type="match status" value="1"/>
</dbReference>
<dbReference type="RefSeq" id="WP_245567668.1">
    <property type="nucleotide sequence ID" value="NZ_JBIAQY010000005.1"/>
</dbReference>
<comment type="similarity">
    <text evidence="1">Belongs to the FAD-binding monooxygenase family.</text>
</comment>
<dbReference type="Pfam" id="PF13450">
    <property type="entry name" value="NAD_binding_8"/>
    <property type="match status" value="1"/>
</dbReference>
<evidence type="ECO:0000256" key="3">
    <source>
        <dbReference type="ARBA" id="ARBA00022827"/>
    </source>
</evidence>
<dbReference type="Pfam" id="PF00743">
    <property type="entry name" value="FMO-like"/>
    <property type="match status" value="1"/>
</dbReference>
<evidence type="ECO:0000256" key="5">
    <source>
        <dbReference type="SAM" id="MobiDB-lite"/>
    </source>
</evidence>